<dbReference type="PANTHER" id="PTHR36919:SF2">
    <property type="entry name" value="BLL6627 PROTEIN"/>
    <property type="match status" value="1"/>
</dbReference>
<evidence type="ECO:0000313" key="5">
    <source>
        <dbReference type="Proteomes" id="UP000051401"/>
    </source>
</evidence>
<reference evidence="4 6" key="2">
    <citation type="submission" date="2018-08" db="EMBL/GenBank/DDBJ databases">
        <title>Genetic Globetrotter - A new plasmid hitch-hiking vast phylogenetic and geographic distances.</title>
        <authorList>
            <person name="Vollmers J."/>
            <person name="Petersen J."/>
        </authorList>
    </citation>
    <scope>NUCLEOTIDE SEQUENCE [LARGE SCALE GENOMIC DNA]</scope>
    <source>
        <strain evidence="4 6">DSM 26383</strain>
    </source>
</reference>
<dbReference type="EMBL" id="CP031598">
    <property type="protein sequence ID" value="QEW24512.1"/>
    <property type="molecule type" value="Genomic_DNA"/>
</dbReference>
<organism evidence="3 5">
    <name type="scientific">Roseovarius indicus</name>
    <dbReference type="NCBI Taxonomy" id="540747"/>
    <lineage>
        <taxon>Bacteria</taxon>
        <taxon>Pseudomonadati</taxon>
        <taxon>Pseudomonadota</taxon>
        <taxon>Alphaproteobacteria</taxon>
        <taxon>Rhodobacterales</taxon>
        <taxon>Roseobacteraceae</taxon>
        <taxon>Roseovarius</taxon>
    </lineage>
</organism>
<reference evidence="3 5" key="1">
    <citation type="submission" date="2015-04" db="EMBL/GenBank/DDBJ databases">
        <title>The draft genome sequence of Roseovarius indicus B108T.</title>
        <authorList>
            <person name="Li G."/>
            <person name="Lai Q."/>
            <person name="Shao Z."/>
            <person name="Yan P."/>
        </authorList>
    </citation>
    <scope>NUCLEOTIDE SEQUENCE [LARGE SCALE GENOMIC DNA]</scope>
    <source>
        <strain evidence="3 5">B108</strain>
    </source>
</reference>
<evidence type="ECO:0000256" key="1">
    <source>
        <dbReference type="SAM" id="SignalP"/>
    </source>
</evidence>
<keyword evidence="5" id="KW-1185">Reference proteome</keyword>
<dbReference type="STRING" id="540747.SAMN04488031_10783"/>
<evidence type="ECO:0000313" key="3">
    <source>
        <dbReference type="EMBL" id="KRS17727.1"/>
    </source>
</evidence>
<dbReference type="Gene3D" id="2.40.128.520">
    <property type="match status" value="1"/>
</dbReference>
<keyword evidence="1" id="KW-0732">Signal</keyword>
<sequence>MRKLGMMIGALCLSAGAAFADPVEGTWKTEPGDTGGYLHVNVYGCGDAICGVIRNAYDKSGAAQPGYEHLNKRMLWDMQAEGGGQYGDGKIWAPDRGKTYNSKMSLNGNTLTVEGCVAVFCRGQTWTRVQ</sequence>
<evidence type="ECO:0000259" key="2">
    <source>
        <dbReference type="Pfam" id="PF09917"/>
    </source>
</evidence>
<dbReference type="Proteomes" id="UP000325785">
    <property type="component" value="Chromosome"/>
</dbReference>
<feature type="chain" id="PRO_5010437504" evidence="1">
    <location>
        <begin position="21"/>
        <end position="130"/>
    </location>
</feature>
<dbReference type="AlphaFoldDB" id="A0A0T5P9X6"/>
<evidence type="ECO:0000313" key="4">
    <source>
        <dbReference type="EMBL" id="QEW24512.1"/>
    </source>
</evidence>
<name>A0A0T5P9X6_9RHOB</name>
<dbReference type="Proteomes" id="UP000051401">
    <property type="component" value="Unassembled WGS sequence"/>
</dbReference>
<dbReference type="EMBL" id="LAXI01000006">
    <property type="protein sequence ID" value="KRS17727.1"/>
    <property type="molecule type" value="Genomic_DNA"/>
</dbReference>
<dbReference type="Pfam" id="PF09917">
    <property type="entry name" value="DUF2147"/>
    <property type="match status" value="1"/>
</dbReference>
<dbReference type="PANTHER" id="PTHR36919">
    <property type="entry name" value="BLR1215 PROTEIN"/>
    <property type="match status" value="1"/>
</dbReference>
<accession>A0A0T5P9X6</accession>
<dbReference type="RefSeq" id="WP_057816375.1">
    <property type="nucleotide sequence ID" value="NZ_CAXRJZ010000087.1"/>
</dbReference>
<protein>
    <submittedName>
        <fullName evidence="3">Imidazoleglycerol-phosphate dehydratase</fullName>
    </submittedName>
</protein>
<feature type="domain" description="DUF2147" evidence="2">
    <location>
        <begin position="25"/>
        <end position="128"/>
    </location>
</feature>
<feature type="signal peptide" evidence="1">
    <location>
        <begin position="1"/>
        <end position="20"/>
    </location>
</feature>
<gene>
    <name evidence="4" type="ORF">RIdsm_00291</name>
    <name evidence="3" type="ORF">XM52_12060</name>
</gene>
<dbReference type="KEGG" id="rid:RIdsm_00291"/>
<dbReference type="InterPro" id="IPR019223">
    <property type="entry name" value="DUF2147"/>
</dbReference>
<evidence type="ECO:0000313" key="6">
    <source>
        <dbReference type="Proteomes" id="UP000325785"/>
    </source>
</evidence>
<proteinExistence type="predicted"/>
<dbReference type="PATRIC" id="fig|540747.5.peg.5391"/>
<dbReference type="OrthoDB" id="9811671at2"/>